<dbReference type="AlphaFoldDB" id="A0A1C3RI72"/>
<dbReference type="Proteomes" id="UP000231658">
    <property type="component" value="Unassembled WGS sequence"/>
</dbReference>
<dbReference type="PROSITE" id="PS50110">
    <property type="entry name" value="RESPONSE_REGULATORY"/>
    <property type="match status" value="1"/>
</dbReference>
<keyword evidence="4" id="KW-1185">Reference proteome</keyword>
<sequence length="123" mass="13580">MSKAKVLIVDDAPTIRTLMSTLMDALGCDVVGQAQNGVEAEEMYLKHRPDLTLLDIEMPEKNGFETLRSLKKMDPTANIVMLTGHDDTAVAESCMSNGARDFLQKGLSPHLFKQRLNKTLEAC</sequence>
<proteinExistence type="predicted"/>
<keyword evidence="1" id="KW-0597">Phosphoprotein</keyword>
<dbReference type="PANTHER" id="PTHR43228:SF1">
    <property type="entry name" value="TWO-COMPONENT RESPONSE REGULATOR ARR22"/>
    <property type="match status" value="1"/>
</dbReference>
<dbReference type="Gene3D" id="3.40.50.2300">
    <property type="match status" value="1"/>
</dbReference>
<dbReference type="RefSeq" id="WP_069188984.1">
    <property type="nucleotide sequence ID" value="NZ_FLYE01000023.1"/>
</dbReference>
<evidence type="ECO:0000256" key="1">
    <source>
        <dbReference type="PROSITE-ProRule" id="PRU00169"/>
    </source>
</evidence>
<name>A0A1C3RI72_9PROT</name>
<dbReference type="GO" id="GO:0000160">
    <property type="term" value="P:phosphorelay signal transduction system"/>
    <property type="evidence" value="ECO:0007669"/>
    <property type="project" value="InterPro"/>
</dbReference>
<dbReference type="EMBL" id="FLYE01000023">
    <property type="protein sequence ID" value="SCA56932.1"/>
    <property type="molecule type" value="Genomic_DNA"/>
</dbReference>
<reference evidence="3 4" key="1">
    <citation type="submission" date="2016-07" db="EMBL/GenBank/DDBJ databases">
        <authorList>
            <person name="Lefevre C.T."/>
        </authorList>
    </citation>
    <scope>NUCLEOTIDE SEQUENCE [LARGE SCALE GENOMIC DNA]</scope>
    <source>
        <strain evidence="3">PR1</strain>
    </source>
</reference>
<evidence type="ECO:0000259" key="2">
    <source>
        <dbReference type="PROSITE" id="PS50110"/>
    </source>
</evidence>
<gene>
    <name evidence="3" type="ORF">MTBPR1_30302</name>
</gene>
<dbReference type="InterPro" id="IPR052048">
    <property type="entry name" value="ST_Response_Regulator"/>
</dbReference>
<dbReference type="CDD" id="cd17536">
    <property type="entry name" value="REC_YesN-like"/>
    <property type="match status" value="1"/>
</dbReference>
<dbReference type="OrthoDB" id="9808843at2"/>
<dbReference type="Pfam" id="PF00072">
    <property type="entry name" value="Response_reg"/>
    <property type="match status" value="1"/>
</dbReference>
<dbReference type="InterPro" id="IPR001789">
    <property type="entry name" value="Sig_transdc_resp-reg_receiver"/>
</dbReference>
<evidence type="ECO:0000313" key="4">
    <source>
        <dbReference type="Proteomes" id="UP000231658"/>
    </source>
</evidence>
<feature type="modified residue" description="4-aspartylphosphate" evidence="1">
    <location>
        <position position="55"/>
    </location>
</feature>
<dbReference type="InterPro" id="IPR011006">
    <property type="entry name" value="CheY-like_superfamily"/>
</dbReference>
<dbReference type="SMART" id="SM00448">
    <property type="entry name" value="REC"/>
    <property type="match status" value="1"/>
</dbReference>
<dbReference type="STRING" id="1867952.MTBPR1_30302"/>
<organism evidence="3 4">
    <name type="scientific">Candidatus Terasakiella magnetica</name>
    <dbReference type="NCBI Taxonomy" id="1867952"/>
    <lineage>
        <taxon>Bacteria</taxon>
        <taxon>Pseudomonadati</taxon>
        <taxon>Pseudomonadota</taxon>
        <taxon>Alphaproteobacteria</taxon>
        <taxon>Rhodospirillales</taxon>
        <taxon>Terasakiellaceae</taxon>
        <taxon>Terasakiella</taxon>
    </lineage>
</organism>
<dbReference type="PANTHER" id="PTHR43228">
    <property type="entry name" value="TWO-COMPONENT RESPONSE REGULATOR"/>
    <property type="match status" value="1"/>
</dbReference>
<feature type="domain" description="Response regulatory" evidence="2">
    <location>
        <begin position="5"/>
        <end position="120"/>
    </location>
</feature>
<accession>A0A1C3RI72</accession>
<protein>
    <submittedName>
        <fullName evidence="3">Putative Chemotaxis protein CheY</fullName>
    </submittedName>
</protein>
<evidence type="ECO:0000313" key="3">
    <source>
        <dbReference type="EMBL" id="SCA56932.1"/>
    </source>
</evidence>
<dbReference type="SUPFAM" id="SSF52172">
    <property type="entry name" value="CheY-like"/>
    <property type="match status" value="1"/>
</dbReference>